<evidence type="ECO:0000256" key="5">
    <source>
        <dbReference type="SAM" id="MobiDB-lite"/>
    </source>
</evidence>
<dbReference type="PANTHER" id="PTHR43434">
    <property type="entry name" value="PHOSPHOGLYCOLATE PHOSPHATASE"/>
    <property type="match status" value="1"/>
</dbReference>
<keyword evidence="6" id="KW-0378">Hydrolase</keyword>
<dbReference type="Gene3D" id="3.40.50.1000">
    <property type="entry name" value="HAD superfamily/HAD-like"/>
    <property type="match status" value="1"/>
</dbReference>
<evidence type="ECO:0000256" key="2">
    <source>
        <dbReference type="ARBA" id="ARBA00004818"/>
    </source>
</evidence>
<evidence type="ECO:0000313" key="7">
    <source>
        <dbReference type="Proteomes" id="UP001285263"/>
    </source>
</evidence>
<dbReference type="NCBIfam" id="TIGR01549">
    <property type="entry name" value="HAD-SF-IA-v1"/>
    <property type="match status" value="1"/>
</dbReference>
<evidence type="ECO:0000256" key="4">
    <source>
        <dbReference type="ARBA" id="ARBA00013078"/>
    </source>
</evidence>
<dbReference type="Proteomes" id="UP001285263">
    <property type="component" value="Unassembled WGS sequence"/>
</dbReference>
<dbReference type="PANTHER" id="PTHR43434:SF1">
    <property type="entry name" value="PHOSPHOGLYCOLATE PHOSPHATASE"/>
    <property type="match status" value="1"/>
</dbReference>
<comment type="caution">
    <text evidence="6">The sequence shown here is derived from an EMBL/GenBank/DDBJ whole genome shotgun (WGS) entry which is preliminary data.</text>
</comment>
<evidence type="ECO:0000256" key="3">
    <source>
        <dbReference type="ARBA" id="ARBA00006171"/>
    </source>
</evidence>
<dbReference type="EMBL" id="JAXCLA010000007">
    <property type="protein sequence ID" value="MDY0746952.1"/>
    <property type="molecule type" value="Genomic_DNA"/>
</dbReference>
<dbReference type="InterPro" id="IPR006439">
    <property type="entry name" value="HAD-SF_hydro_IA"/>
</dbReference>
<protein>
    <recommendedName>
        <fullName evidence="4">phosphoglycolate phosphatase</fullName>
        <ecNumber evidence="4">3.1.3.18</ecNumber>
    </recommendedName>
</protein>
<dbReference type="InterPro" id="IPR023198">
    <property type="entry name" value="PGP-like_dom2"/>
</dbReference>
<dbReference type="EC" id="3.1.3.18" evidence="4"/>
<sequence>MCRIAAITFDLDGTLLDSAHGVMVALNIALADEGLPQFDGPTVRGWIGDGPDATIRQALKACGNPAVDPLRMRRRFDAATLASPRDQGRAYEGIPELLRKLAGRYPMAVVTNKPTPLARAVLDAAGLLGWFAAVHGADTPEQRKPAPWLLQHAAARLGLTPPSLLMVGDGDADLKAAAAAGCRAAWVSWGYGAAPADPTVGRLDAPLQLLAHLQTIHQELQGDSSCPPEADRPSPSSSSRSAVATLRQPAT</sequence>
<dbReference type="InterPro" id="IPR050155">
    <property type="entry name" value="HAD-like_hydrolase_sf"/>
</dbReference>
<dbReference type="InterPro" id="IPR023214">
    <property type="entry name" value="HAD_sf"/>
</dbReference>
<dbReference type="RefSeq" id="WP_320424922.1">
    <property type="nucleotide sequence ID" value="NZ_JAXCLA010000007.1"/>
</dbReference>
<comment type="catalytic activity">
    <reaction evidence="1">
        <text>2-phosphoglycolate + H2O = glycolate + phosphate</text>
        <dbReference type="Rhea" id="RHEA:14369"/>
        <dbReference type="ChEBI" id="CHEBI:15377"/>
        <dbReference type="ChEBI" id="CHEBI:29805"/>
        <dbReference type="ChEBI" id="CHEBI:43474"/>
        <dbReference type="ChEBI" id="CHEBI:58033"/>
        <dbReference type="EC" id="3.1.3.18"/>
    </reaction>
</comment>
<dbReference type="Gene3D" id="1.10.150.240">
    <property type="entry name" value="Putative phosphatase, domain 2"/>
    <property type="match status" value="1"/>
</dbReference>
<proteinExistence type="inferred from homology"/>
<evidence type="ECO:0000313" key="6">
    <source>
        <dbReference type="EMBL" id="MDY0746952.1"/>
    </source>
</evidence>
<dbReference type="SUPFAM" id="SSF56784">
    <property type="entry name" value="HAD-like"/>
    <property type="match status" value="1"/>
</dbReference>
<name>A0ABU5DPH5_9BURK</name>
<organism evidence="6 7">
    <name type="scientific">Roseateles agri</name>
    <dbReference type="NCBI Taxonomy" id="3098619"/>
    <lineage>
        <taxon>Bacteria</taxon>
        <taxon>Pseudomonadati</taxon>
        <taxon>Pseudomonadota</taxon>
        <taxon>Betaproteobacteria</taxon>
        <taxon>Burkholderiales</taxon>
        <taxon>Sphaerotilaceae</taxon>
        <taxon>Roseateles</taxon>
    </lineage>
</organism>
<comment type="pathway">
    <text evidence="2">Organic acid metabolism; glycolate biosynthesis; glycolate from 2-phosphoglycolate: step 1/1.</text>
</comment>
<reference evidence="6 7" key="1">
    <citation type="submission" date="2023-11" db="EMBL/GenBank/DDBJ databases">
        <title>Paucibacter sp. nov., isolated from fresh soil in Korea.</title>
        <authorList>
            <person name="Le N.T.T."/>
        </authorList>
    </citation>
    <scope>NUCLEOTIDE SEQUENCE [LARGE SCALE GENOMIC DNA]</scope>
    <source>
        <strain evidence="6 7">R3-3</strain>
    </source>
</reference>
<comment type="similarity">
    <text evidence="3">Belongs to the HAD-like hydrolase superfamily. CbbY/CbbZ/Gph/YieH family.</text>
</comment>
<dbReference type="GO" id="GO:0016787">
    <property type="term" value="F:hydrolase activity"/>
    <property type="evidence" value="ECO:0007669"/>
    <property type="project" value="UniProtKB-KW"/>
</dbReference>
<dbReference type="SFLD" id="SFLDG01129">
    <property type="entry name" value="C1.5:_HAD__Beta-PGM__Phosphata"/>
    <property type="match status" value="1"/>
</dbReference>
<dbReference type="SFLD" id="SFLDS00003">
    <property type="entry name" value="Haloacid_Dehalogenase"/>
    <property type="match status" value="1"/>
</dbReference>
<keyword evidence="7" id="KW-1185">Reference proteome</keyword>
<accession>A0ABU5DPH5</accession>
<dbReference type="InterPro" id="IPR036412">
    <property type="entry name" value="HAD-like_sf"/>
</dbReference>
<gene>
    <name evidence="6" type="ORF">SNE35_20735</name>
</gene>
<evidence type="ECO:0000256" key="1">
    <source>
        <dbReference type="ARBA" id="ARBA00000830"/>
    </source>
</evidence>
<feature type="region of interest" description="Disordered" evidence="5">
    <location>
        <begin position="219"/>
        <end position="251"/>
    </location>
</feature>
<dbReference type="Pfam" id="PF00702">
    <property type="entry name" value="Hydrolase"/>
    <property type="match status" value="1"/>
</dbReference>